<sequence>QAKICAILPRRSCFSRKSSSNPTKRQIVAANVDTVFLVSGLDRNFSPRRVERYLVAAAESGAEPVIVLNKTDLCDAVGDAVKAIQVITESVPIHTTSSSEPDGLNQLEVYLRHGRTVAFLGSSGVGKSTIINFLLGSNRQETQSVRQRDQRGRHTTAHRELLVRSKGGVIIDTPGMRELQLWDSDRALESAFDDIDVFSQACRFRDCQHQTEPGCAVRQAVSDGQLTTDRLSHYHQL</sequence>
<evidence type="ECO:0000256" key="5">
    <source>
        <dbReference type="ARBA" id="ARBA00022741"/>
    </source>
</evidence>
<dbReference type="AlphaFoldDB" id="A0A383D2C4"/>
<dbReference type="PANTHER" id="PTHR32120">
    <property type="entry name" value="SMALL RIBOSOMAL SUBUNIT BIOGENESIS GTPASE RSGA"/>
    <property type="match status" value="1"/>
</dbReference>
<protein>
    <recommendedName>
        <fullName evidence="13">EngC GTPase domain-containing protein</fullName>
    </recommendedName>
</protein>
<dbReference type="GO" id="GO:0042254">
    <property type="term" value="P:ribosome biogenesis"/>
    <property type="evidence" value="ECO:0007669"/>
    <property type="project" value="UniProtKB-KW"/>
</dbReference>
<evidence type="ECO:0000313" key="12">
    <source>
        <dbReference type="EMBL" id="SVE38707.1"/>
    </source>
</evidence>
<evidence type="ECO:0000256" key="4">
    <source>
        <dbReference type="ARBA" id="ARBA00022730"/>
    </source>
</evidence>
<keyword evidence="1" id="KW-0963">Cytoplasm</keyword>
<proteinExistence type="predicted"/>
<evidence type="ECO:0000259" key="11">
    <source>
        <dbReference type="PROSITE" id="PS51721"/>
    </source>
</evidence>
<evidence type="ECO:0000259" key="10">
    <source>
        <dbReference type="PROSITE" id="PS50936"/>
    </source>
</evidence>
<dbReference type="InterPro" id="IPR010914">
    <property type="entry name" value="RsgA_GTPase_dom"/>
</dbReference>
<dbReference type="CDD" id="cd01854">
    <property type="entry name" value="YjeQ_EngC"/>
    <property type="match status" value="1"/>
</dbReference>
<keyword evidence="9" id="KW-0342">GTP-binding</keyword>
<feature type="domain" description="CP-type G" evidence="11">
    <location>
        <begin position="24"/>
        <end position="179"/>
    </location>
</feature>
<keyword evidence="6" id="KW-0378">Hydrolase</keyword>
<evidence type="ECO:0000256" key="3">
    <source>
        <dbReference type="ARBA" id="ARBA00022723"/>
    </source>
</evidence>
<dbReference type="GO" id="GO:0005525">
    <property type="term" value="F:GTP binding"/>
    <property type="evidence" value="ECO:0007669"/>
    <property type="project" value="UniProtKB-KW"/>
</dbReference>
<keyword evidence="3" id="KW-0479">Metal-binding</keyword>
<keyword evidence="7" id="KW-0862">Zinc</keyword>
<evidence type="ECO:0000256" key="2">
    <source>
        <dbReference type="ARBA" id="ARBA00022517"/>
    </source>
</evidence>
<gene>
    <name evidence="12" type="ORF">METZ01_LOCUS491561</name>
</gene>
<evidence type="ECO:0000256" key="1">
    <source>
        <dbReference type="ARBA" id="ARBA00022490"/>
    </source>
</evidence>
<reference evidence="12" key="1">
    <citation type="submission" date="2018-05" db="EMBL/GenBank/DDBJ databases">
        <authorList>
            <person name="Lanie J.A."/>
            <person name="Ng W.-L."/>
            <person name="Kazmierczak K.M."/>
            <person name="Andrzejewski T.M."/>
            <person name="Davidsen T.M."/>
            <person name="Wayne K.J."/>
            <person name="Tettelin H."/>
            <person name="Glass J.I."/>
            <person name="Rusch D."/>
            <person name="Podicherti R."/>
            <person name="Tsui H.-C.T."/>
            <person name="Winkler M.E."/>
        </authorList>
    </citation>
    <scope>NUCLEOTIDE SEQUENCE</scope>
</reference>
<dbReference type="NCBIfam" id="TIGR00157">
    <property type="entry name" value="ribosome small subunit-dependent GTPase A"/>
    <property type="match status" value="1"/>
</dbReference>
<evidence type="ECO:0000256" key="7">
    <source>
        <dbReference type="ARBA" id="ARBA00022833"/>
    </source>
</evidence>
<keyword evidence="2" id="KW-0690">Ribosome biogenesis</keyword>
<dbReference type="PROSITE" id="PS50936">
    <property type="entry name" value="ENGC_GTPASE"/>
    <property type="match status" value="1"/>
</dbReference>
<keyword evidence="4" id="KW-0699">rRNA-binding</keyword>
<dbReference type="SUPFAM" id="SSF52540">
    <property type="entry name" value="P-loop containing nucleoside triphosphate hydrolases"/>
    <property type="match status" value="1"/>
</dbReference>
<dbReference type="PANTHER" id="PTHR32120:SF10">
    <property type="entry name" value="SMALL RIBOSOMAL SUBUNIT BIOGENESIS GTPASE RSGA"/>
    <property type="match status" value="1"/>
</dbReference>
<dbReference type="InterPro" id="IPR030378">
    <property type="entry name" value="G_CP_dom"/>
</dbReference>
<dbReference type="GO" id="GO:0046872">
    <property type="term" value="F:metal ion binding"/>
    <property type="evidence" value="ECO:0007669"/>
    <property type="project" value="UniProtKB-KW"/>
</dbReference>
<keyword evidence="8" id="KW-0694">RNA-binding</keyword>
<name>A0A383D2C4_9ZZZZ</name>
<feature type="domain" description="EngC GTPase" evidence="10">
    <location>
        <begin position="30"/>
        <end position="177"/>
    </location>
</feature>
<dbReference type="InterPro" id="IPR027417">
    <property type="entry name" value="P-loop_NTPase"/>
</dbReference>
<accession>A0A383D2C4</accession>
<evidence type="ECO:0000256" key="6">
    <source>
        <dbReference type="ARBA" id="ARBA00022801"/>
    </source>
</evidence>
<organism evidence="12">
    <name type="scientific">marine metagenome</name>
    <dbReference type="NCBI Taxonomy" id="408172"/>
    <lineage>
        <taxon>unclassified sequences</taxon>
        <taxon>metagenomes</taxon>
        <taxon>ecological metagenomes</taxon>
    </lineage>
</organism>
<feature type="non-terminal residue" evidence="12">
    <location>
        <position position="1"/>
    </location>
</feature>
<evidence type="ECO:0000256" key="8">
    <source>
        <dbReference type="ARBA" id="ARBA00022884"/>
    </source>
</evidence>
<dbReference type="InterPro" id="IPR004881">
    <property type="entry name" value="Ribosome_biogen_GTPase_RsgA"/>
</dbReference>
<dbReference type="GO" id="GO:0019843">
    <property type="term" value="F:rRNA binding"/>
    <property type="evidence" value="ECO:0007669"/>
    <property type="project" value="UniProtKB-KW"/>
</dbReference>
<dbReference type="GO" id="GO:0003924">
    <property type="term" value="F:GTPase activity"/>
    <property type="evidence" value="ECO:0007669"/>
    <property type="project" value="InterPro"/>
</dbReference>
<keyword evidence="5" id="KW-0547">Nucleotide-binding</keyword>
<dbReference type="EMBL" id="UINC01213780">
    <property type="protein sequence ID" value="SVE38707.1"/>
    <property type="molecule type" value="Genomic_DNA"/>
</dbReference>
<dbReference type="Pfam" id="PF03193">
    <property type="entry name" value="RsgA_GTPase"/>
    <property type="match status" value="1"/>
</dbReference>
<feature type="non-terminal residue" evidence="12">
    <location>
        <position position="237"/>
    </location>
</feature>
<dbReference type="Gene3D" id="3.40.50.300">
    <property type="entry name" value="P-loop containing nucleotide triphosphate hydrolases"/>
    <property type="match status" value="1"/>
</dbReference>
<dbReference type="Gene3D" id="1.10.40.50">
    <property type="entry name" value="Probable gtpase engc, domain 3"/>
    <property type="match status" value="1"/>
</dbReference>
<evidence type="ECO:0008006" key="13">
    <source>
        <dbReference type="Google" id="ProtNLM"/>
    </source>
</evidence>
<evidence type="ECO:0000256" key="9">
    <source>
        <dbReference type="ARBA" id="ARBA00023134"/>
    </source>
</evidence>
<dbReference type="PROSITE" id="PS51721">
    <property type="entry name" value="G_CP"/>
    <property type="match status" value="1"/>
</dbReference>